<evidence type="ECO:0000256" key="1">
    <source>
        <dbReference type="ARBA" id="ARBA00004609"/>
    </source>
</evidence>
<evidence type="ECO:0000256" key="10">
    <source>
        <dbReference type="ARBA" id="ARBA00023288"/>
    </source>
</evidence>
<keyword evidence="12" id="KW-0472">Membrane</keyword>
<accession>A0ABR0WJG4</accession>
<dbReference type="SMART" id="SM00499">
    <property type="entry name" value="AAI"/>
    <property type="match status" value="1"/>
</dbReference>
<dbReference type="PANTHER" id="PTHR33044">
    <property type="entry name" value="BIFUNCTIONAL INHIBITOR/LIPID-TRANSFER PROTEIN/SEED STORAGE 2S ALBUMIN SUPERFAMILY PROTEIN-RELATED"/>
    <property type="match status" value="1"/>
</dbReference>
<dbReference type="InterPro" id="IPR036312">
    <property type="entry name" value="Bifun_inhib/LTP/seed_sf"/>
</dbReference>
<evidence type="ECO:0000256" key="9">
    <source>
        <dbReference type="ARBA" id="ARBA00023180"/>
    </source>
</evidence>
<keyword evidence="8" id="KW-1015">Disulfide bond</keyword>
<dbReference type="EMBL" id="JABTTQ020000011">
    <property type="protein sequence ID" value="KAK6146055.1"/>
    <property type="molecule type" value="Genomic_DNA"/>
</dbReference>
<organism evidence="15 16">
    <name type="scientific">Rehmannia glutinosa</name>
    <name type="common">Chinese foxglove</name>
    <dbReference type="NCBI Taxonomy" id="99300"/>
    <lineage>
        <taxon>Eukaryota</taxon>
        <taxon>Viridiplantae</taxon>
        <taxon>Streptophyta</taxon>
        <taxon>Embryophyta</taxon>
        <taxon>Tracheophyta</taxon>
        <taxon>Spermatophyta</taxon>
        <taxon>Magnoliopsida</taxon>
        <taxon>eudicotyledons</taxon>
        <taxon>Gunneridae</taxon>
        <taxon>Pentapetalae</taxon>
        <taxon>asterids</taxon>
        <taxon>lamiids</taxon>
        <taxon>Lamiales</taxon>
        <taxon>Orobanchaceae</taxon>
        <taxon>Rehmannieae</taxon>
        <taxon>Rehmannia</taxon>
    </lineage>
</organism>
<dbReference type="InterPro" id="IPR043325">
    <property type="entry name" value="LTSS"/>
</dbReference>
<keyword evidence="4" id="KW-1003">Cell membrane</keyword>
<gene>
    <name evidence="15" type="ORF">DH2020_019924</name>
</gene>
<feature type="domain" description="Bifunctional inhibitor/plant lipid transfer protein/seed storage helical" evidence="14">
    <location>
        <begin position="29"/>
        <end position="106"/>
    </location>
</feature>
<dbReference type="Gene3D" id="1.10.110.10">
    <property type="entry name" value="Plant lipid-transfer and hydrophobic proteins"/>
    <property type="match status" value="1"/>
</dbReference>
<keyword evidence="12" id="KW-1133">Transmembrane helix</keyword>
<evidence type="ECO:0000256" key="6">
    <source>
        <dbReference type="ARBA" id="ARBA00022729"/>
    </source>
</evidence>
<keyword evidence="10" id="KW-0449">Lipoprotein</keyword>
<reference evidence="15 16" key="1">
    <citation type="journal article" date="2021" name="Comput. Struct. Biotechnol. J.">
        <title>De novo genome assembly of the potent medicinal plant Rehmannia glutinosa using nanopore technology.</title>
        <authorList>
            <person name="Ma L."/>
            <person name="Dong C."/>
            <person name="Song C."/>
            <person name="Wang X."/>
            <person name="Zheng X."/>
            <person name="Niu Y."/>
            <person name="Chen S."/>
            <person name="Feng W."/>
        </authorList>
    </citation>
    <scope>NUCLEOTIDE SEQUENCE [LARGE SCALE GENOMIC DNA]</scope>
    <source>
        <strain evidence="15">DH-2019</strain>
    </source>
</reference>
<comment type="caution">
    <text evidence="15">The sequence shown here is derived from an EMBL/GenBank/DDBJ whole genome shotgun (WGS) entry which is preliminary data.</text>
</comment>
<evidence type="ECO:0000256" key="5">
    <source>
        <dbReference type="ARBA" id="ARBA00022622"/>
    </source>
</evidence>
<dbReference type="PRINTS" id="PR00382">
    <property type="entry name" value="LIPIDTRNSFER"/>
</dbReference>
<keyword evidence="12" id="KW-0812">Transmembrane</keyword>
<feature type="compositionally biased region" description="Low complexity" evidence="11">
    <location>
        <begin position="111"/>
        <end position="145"/>
    </location>
</feature>
<evidence type="ECO:0000256" key="4">
    <source>
        <dbReference type="ARBA" id="ARBA00022475"/>
    </source>
</evidence>
<evidence type="ECO:0000313" key="16">
    <source>
        <dbReference type="Proteomes" id="UP001318860"/>
    </source>
</evidence>
<dbReference type="Pfam" id="PF14368">
    <property type="entry name" value="LTP_2"/>
    <property type="match status" value="1"/>
</dbReference>
<comment type="similarity">
    <text evidence="2">Belongs to the plant LTP family.</text>
</comment>
<feature type="transmembrane region" description="Helical" evidence="12">
    <location>
        <begin position="149"/>
        <end position="167"/>
    </location>
</feature>
<protein>
    <recommendedName>
        <fullName evidence="14">Bifunctional inhibitor/plant lipid transfer protein/seed storage helical domain-containing protein</fullName>
    </recommendedName>
</protein>
<keyword evidence="6 13" id="KW-0732">Signal</keyword>
<evidence type="ECO:0000256" key="8">
    <source>
        <dbReference type="ARBA" id="ARBA00023157"/>
    </source>
</evidence>
<evidence type="ECO:0000256" key="12">
    <source>
        <dbReference type="SAM" id="Phobius"/>
    </source>
</evidence>
<keyword evidence="5" id="KW-0336">GPI-anchor</keyword>
<evidence type="ECO:0000256" key="2">
    <source>
        <dbReference type="ARBA" id="ARBA00009748"/>
    </source>
</evidence>
<evidence type="ECO:0000256" key="7">
    <source>
        <dbReference type="ARBA" id="ARBA00023121"/>
    </source>
</evidence>
<dbReference type="CDD" id="cd00010">
    <property type="entry name" value="AAI_LTSS"/>
    <property type="match status" value="1"/>
</dbReference>
<evidence type="ECO:0000259" key="14">
    <source>
        <dbReference type="SMART" id="SM00499"/>
    </source>
</evidence>
<dbReference type="Proteomes" id="UP001318860">
    <property type="component" value="Unassembled WGS sequence"/>
</dbReference>
<name>A0ABR0WJG4_REHGL</name>
<proteinExistence type="inferred from homology"/>
<dbReference type="InterPro" id="IPR000528">
    <property type="entry name" value="Plant_nsLTP"/>
</dbReference>
<keyword evidence="9" id="KW-0325">Glycoprotein</keyword>
<evidence type="ECO:0000256" key="13">
    <source>
        <dbReference type="SAM" id="SignalP"/>
    </source>
</evidence>
<dbReference type="InterPro" id="IPR016140">
    <property type="entry name" value="Bifunc_inhib/LTP/seed_store"/>
</dbReference>
<evidence type="ECO:0000313" key="15">
    <source>
        <dbReference type="EMBL" id="KAK6146055.1"/>
    </source>
</evidence>
<dbReference type="SUPFAM" id="SSF47699">
    <property type="entry name" value="Bifunctional inhibitor/lipid-transfer protein/seed storage 2S albumin"/>
    <property type="match status" value="1"/>
</dbReference>
<comment type="subcellular location">
    <subcellularLocation>
        <location evidence="1">Cell membrane</location>
        <topology evidence="1">Lipid-anchor</topology>
        <topology evidence="1">GPI-anchor</topology>
    </subcellularLocation>
</comment>
<evidence type="ECO:0000256" key="3">
    <source>
        <dbReference type="ARBA" id="ARBA00022448"/>
    </source>
</evidence>
<keyword evidence="7" id="KW-0446">Lipid-binding</keyword>
<evidence type="ECO:0000256" key="11">
    <source>
        <dbReference type="SAM" id="MobiDB-lite"/>
    </source>
</evidence>
<keyword evidence="3" id="KW-0813">Transport</keyword>
<keyword evidence="16" id="KW-1185">Reference proteome</keyword>
<feature type="chain" id="PRO_5046222964" description="Bifunctional inhibitor/plant lipid transfer protein/seed storage helical domain-containing protein" evidence="13">
    <location>
        <begin position="25"/>
        <end position="173"/>
    </location>
</feature>
<feature type="region of interest" description="Disordered" evidence="11">
    <location>
        <begin position="106"/>
        <end position="145"/>
    </location>
</feature>
<sequence length="173" mass="17518">MAHQHFSMGLVLILVTMLWAGATAQSSDCTNVLISMSPCLNYISGNSSAPSAACCTQLGTVVRSQPQCLCQVLSGGGSNLGLNINQTQALALPNACSVRTPPASQCNAAASPSGSPGSSPNSPNTNSGDSGDGSTTVPSSGDGSSDATSIRMTLSLLFFLVFTLSYVSTFNMV</sequence>
<feature type="signal peptide" evidence="13">
    <location>
        <begin position="1"/>
        <end position="24"/>
    </location>
</feature>